<keyword evidence="5" id="KW-1185">Reference proteome</keyword>
<feature type="region of interest" description="Disordered" evidence="2">
    <location>
        <begin position="443"/>
        <end position="663"/>
    </location>
</feature>
<feature type="region of interest" description="Disordered" evidence="2">
    <location>
        <begin position="265"/>
        <end position="322"/>
    </location>
</feature>
<evidence type="ECO:0000313" key="4">
    <source>
        <dbReference type="EMBL" id="CAH0107858.1"/>
    </source>
</evidence>
<dbReference type="EMBL" id="CAKKLH010000279">
    <property type="protein sequence ID" value="CAH0107858.1"/>
    <property type="molecule type" value="Genomic_DNA"/>
</dbReference>
<dbReference type="OrthoDB" id="272624at2759"/>
<evidence type="ECO:0000259" key="3">
    <source>
        <dbReference type="SMART" id="SM00717"/>
    </source>
</evidence>
<dbReference type="GO" id="GO:0000126">
    <property type="term" value="C:transcription factor TFIIIB complex"/>
    <property type="evidence" value="ECO:0007669"/>
    <property type="project" value="TreeGrafter"/>
</dbReference>
<reference evidence="4" key="1">
    <citation type="submission" date="2021-11" db="EMBL/GenBank/DDBJ databases">
        <authorList>
            <person name="Schell T."/>
        </authorList>
    </citation>
    <scope>NUCLEOTIDE SEQUENCE</scope>
    <source>
        <strain evidence="4">M5</strain>
    </source>
</reference>
<accession>A0A8J2RWJ1</accession>
<feature type="region of interest" description="Disordered" evidence="2">
    <location>
        <begin position="69"/>
        <end position="220"/>
    </location>
</feature>
<feature type="compositionally biased region" description="Acidic residues" evidence="2">
    <location>
        <begin position="296"/>
        <end position="319"/>
    </location>
</feature>
<evidence type="ECO:0000256" key="1">
    <source>
        <dbReference type="ARBA" id="ARBA00004123"/>
    </source>
</evidence>
<feature type="compositionally biased region" description="Polar residues" evidence="2">
    <location>
        <begin position="589"/>
        <end position="603"/>
    </location>
</feature>
<dbReference type="InterPro" id="IPR001005">
    <property type="entry name" value="SANT/Myb"/>
</dbReference>
<comment type="caution">
    <text evidence="4">The sequence shown here is derived from an EMBL/GenBank/DDBJ whole genome shotgun (WGS) entry which is preliminary data.</text>
</comment>
<dbReference type="GO" id="GO:0070898">
    <property type="term" value="P:RNA polymerase III preinitiation complex assembly"/>
    <property type="evidence" value="ECO:0007669"/>
    <property type="project" value="TreeGrafter"/>
</dbReference>
<feature type="compositionally biased region" description="Polar residues" evidence="2">
    <location>
        <begin position="34"/>
        <end position="53"/>
    </location>
</feature>
<dbReference type="InterPro" id="IPR009057">
    <property type="entry name" value="Homeodomain-like_sf"/>
</dbReference>
<feature type="compositionally biased region" description="Basic residues" evidence="2">
    <location>
        <begin position="613"/>
        <end position="623"/>
    </location>
</feature>
<dbReference type="PANTHER" id="PTHR22929:SF0">
    <property type="entry name" value="TRANSCRIPTION FACTOR TFIIIB COMPONENT B'' HOMOLOG"/>
    <property type="match status" value="1"/>
</dbReference>
<proteinExistence type="predicted"/>
<dbReference type="Proteomes" id="UP000789390">
    <property type="component" value="Unassembled WGS sequence"/>
</dbReference>
<dbReference type="SMART" id="SM00717">
    <property type="entry name" value="SANT"/>
    <property type="match status" value="1"/>
</dbReference>
<name>A0A8J2RWJ1_9CRUS</name>
<dbReference type="GO" id="GO:0005634">
    <property type="term" value="C:nucleus"/>
    <property type="evidence" value="ECO:0007669"/>
    <property type="project" value="UniProtKB-SubCell"/>
</dbReference>
<comment type="subcellular location">
    <subcellularLocation>
        <location evidence="1">Nucleus</location>
    </subcellularLocation>
</comment>
<dbReference type="PANTHER" id="PTHR22929">
    <property type="entry name" value="RNA POLYMERASE III TRANSCRIPTION INITIATION FACTOR B"/>
    <property type="match status" value="1"/>
</dbReference>
<evidence type="ECO:0000256" key="2">
    <source>
        <dbReference type="SAM" id="MobiDB-lite"/>
    </source>
</evidence>
<dbReference type="GO" id="GO:0001156">
    <property type="term" value="F:TFIIIC-class transcription factor complex binding"/>
    <property type="evidence" value="ECO:0007669"/>
    <property type="project" value="TreeGrafter"/>
</dbReference>
<dbReference type="Pfam" id="PF15963">
    <property type="entry name" value="Myb_DNA-bind_7"/>
    <property type="match status" value="1"/>
</dbReference>
<dbReference type="AlphaFoldDB" id="A0A8J2RWJ1"/>
<feature type="compositionally biased region" description="Polar residues" evidence="2">
    <location>
        <begin position="641"/>
        <end position="663"/>
    </location>
</feature>
<feature type="domain" description="Myb-like" evidence="3">
    <location>
        <begin position="378"/>
        <end position="426"/>
    </location>
</feature>
<protein>
    <recommendedName>
        <fullName evidence="3">Myb-like domain-containing protein</fullName>
    </recommendedName>
</protein>
<dbReference type="SUPFAM" id="SSF46689">
    <property type="entry name" value="Homeodomain-like"/>
    <property type="match status" value="1"/>
</dbReference>
<sequence length="744" mass="81840">MRRIRQKVAPNLLSAARSSKVATANVVVDESQENETLTTPNAETNSNQEPSVPLNLVTNDEVTIPEKSALIEPLPHPEQDTVTPPEVLEITSSVDKENVLTLVSDEASRDSQANASANEPGGPSLSRYKARNKIRPVISNAPHRIRTFSSASESEDDAAKRQSRTPLSPVKKSPAKKDNVDPTPPLPPTTAAVKVKRGKKKSDEKTALEIKKAATKRKIANGEVGRSKLTMFDIIYYNPNDGERPPNSEKLQMRLKPFEVEALAKENQADKSESTGNYILDEKLAEEEEMRRMEENPENENEGDEQLEKVEDEEDEEDAMPVPQVRLDANGDIILDETTLTIETSEAKRNKSQLANSGVIVEHSNTMVNYGSWRKRRRAGRWSMKETARFYRALQMLGSNFSLMTKLFPGRDRVDLKRKFKSEEKTNPALVDKIISTQIPFDPSHFMDETEEDSSGAESVTKEPQKKTSKANKTTSKEPKGKNQGKGKALLKKTVAIEEPNSNEDDSDVVSIASIRSPYKKTSNEESEEDGEPPKKKGRKVKVTESQVSTRGRKTANVSRTRKATREKKVLHTDSDGEQPSPAEIETGEQPSTSKKAESQVSTRGRKTANVPRPRKATRGRKVLHSDSDGEQPTAEIETVEQPSSSKTAQTATPSSNNTIDSLLNSPLGQIGLEQGGLTVVEDLGTPNQAPSFLVPPVLAEANPAFAQAQPGSLVLVSEPNPGDPNNQLVHVYRIAIPLEPVPM</sequence>
<gene>
    <name evidence="4" type="ORF">DGAL_LOCUS11192</name>
</gene>
<dbReference type="InterPro" id="IPR039467">
    <property type="entry name" value="TFIIIB_B''_Myb"/>
</dbReference>
<organism evidence="4 5">
    <name type="scientific">Daphnia galeata</name>
    <dbReference type="NCBI Taxonomy" id="27404"/>
    <lineage>
        <taxon>Eukaryota</taxon>
        <taxon>Metazoa</taxon>
        <taxon>Ecdysozoa</taxon>
        <taxon>Arthropoda</taxon>
        <taxon>Crustacea</taxon>
        <taxon>Branchiopoda</taxon>
        <taxon>Diplostraca</taxon>
        <taxon>Cladocera</taxon>
        <taxon>Anomopoda</taxon>
        <taxon>Daphniidae</taxon>
        <taxon>Daphnia</taxon>
    </lineage>
</organism>
<feature type="compositionally biased region" description="Basic and acidic residues" evidence="2">
    <location>
        <begin position="201"/>
        <end position="212"/>
    </location>
</feature>
<feature type="region of interest" description="Disordered" evidence="2">
    <location>
        <begin position="19"/>
        <end position="53"/>
    </location>
</feature>
<evidence type="ECO:0000313" key="5">
    <source>
        <dbReference type="Proteomes" id="UP000789390"/>
    </source>
</evidence>